<dbReference type="InterPro" id="IPR011815">
    <property type="entry name" value="PBP_1c"/>
</dbReference>
<dbReference type="GO" id="GO:0008955">
    <property type="term" value="F:peptidoglycan glycosyltransferase activity"/>
    <property type="evidence" value="ECO:0007669"/>
    <property type="project" value="UniProtKB-EC"/>
</dbReference>
<dbReference type="GO" id="GO:0008658">
    <property type="term" value="F:penicillin binding"/>
    <property type="evidence" value="ECO:0007669"/>
    <property type="project" value="InterPro"/>
</dbReference>
<keyword evidence="7" id="KW-0328">Glycosyltransferase</keyword>
<evidence type="ECO:0000256" key="14">
    <source>
        <dbReference type="SAM" id="SignalP"/>
    </source>
</evidence>
<dbReference type="EC" id="2.4.99.28" evidence="11"/>
<accession>A0AAU7FAQ2</accession>
<feature type="signal peptide" evidence="14">
    <location>
        <begin position="1"/>
        <end position="19"/>
    </location>
</feature>
<keyword evidence="6" id="KW-0645">Protease</keyword>
<keyword evidence="9" id="KW-0378">Hydrolase</keyword>
<dbReference type="KEGG" id="cmav:ABHF33_01650"/>
<comment type="pathway">
    <text evidence="2">Cell wall biogenesis; peptidoglycan biosynthesis.</text>
</comment>
<feature type="domain" description="Glycosyl transferase family 51" evidence="16">
    <location>
        <begin position="45"/>
        <end position="216"/>
    </location>
</feature>
<dbReference type="Pfam" id="PF06832">
    <property type="entry name" value="BiPBP_C"/>
    <property type="match status" value="1"/>
</dbReference>
<feature type="domain" description="Penicillin-binding protein transpeptidase" evidence="15">
    <location>
        <begin position="300"/>
        <end position="533"/>
    </location>
</feature>
<dbReference type="SUPFAM" id="SSF53955">
    <property type="entry name" value="Lysozyme-like"/>
    <property type="match status" value="1"/>
</dbReference>
<dbReference type="InterPro" id="IPR050396">
    <property type="entry name" value="Glycosyltr_51/Transpeptidase"/>
</dbReference>
<sequence length="728" mass="79245">MKCFVCALGAVLLSSASWANPSFKEVKAAWRSSDVLLLDRQGAPLQRIRVDMKTRKLDWVALPDISPAMRHALLISEDKRFYQHSGVDWSGVAAAAWGNVWNSKTRGASTITMQLAGLLDEDLKARNQGRSVWQKVGQSWSATWLEREWSKAEILEAYLNKVSFRGEIVGLSALSHTLFGKTPAGLNLTEAAIATALIRGPNASVDRVASRACKIVQDLGRQVACSSIKVDTEIAISRSKAPNPLAENNAPHFARKLIAQQKISPGSTVKTTLSLPLQQYASTVLKRHLAALAKRNVQDGALIVLDNRSGDILAWVGSAGAATSNAYDVDGVTALRQAGSTLKPFLYQLAFEKKYLTAASLLDDSPLALQTGGGLYAPQNYTKDFKGFVSVRTALGASLNVPAVRAIEMVSPNALRDRLYALGMKSLEQDGDYYGASLALGAADVRLIELTNAYRTLANAGNWSAPRWTVADAAAKPTAKLDPASSFIVADILSDRTARSRTFGLESALSTRYWSAVKTGTSKDMRDNWTVGFSRHFTVGVWVGNASGEPMWDVSGMHGAAPVWQAVLDFAQQSAPASRTPTPPKGVTSRQVRYQDDVSQNPTEATRKEWFLAGTEREVIVAETQPERNQAPGIIAPLDGSIFALDPDMPPNNQRLVFRARGVANAQWWLDGKQIGRGLQTKWFPWPGRHQLELRDAQGKIVEKVRFEVRGAVLANQFSAPVKAVKNK</sequence>
<protein>
    <recommendedName>
        <fullName evidence="11">peptidoglycan glycosyltransferase</fullName>
        <ecNumber evidence="11">2.4.99.28</ecNumber>
    </recommendedName>
</protein>
<dbReference type="NCBIfam" id="TIGR02073">
    <property type="entry name" value="PBP_1c"/>
    <property type="match status" value="1"/>
</dbReference>
<evidence type="ECO:0000256" key="1">
    <source>
        <dbReference type="ARBA" id="ARBA00004377"/>
    </source>
</evidence>
<reference evidence="18" key="1">
    <citation type="submission" date="2024-05" db="EMBL/GenBank/DDBJ databases">
        <authorList>
            <person name="Yang L."/>
            <person name="Pan L."/>
        </authorList>
    </citation>
    <scope>NUCLEOTIDE SEQUENCE</scope>
    <source>
        <strain evidence="18">FCG-7</strain>
    </source>
</reference>
<feature type="domain" description="Penicillin-binding C-terminal" evidence="17">
    <location>
        <begin position="624"/>
        <end position="707"/>
    </location>
</feature>
<evidence type="ECO:0000256" key="4">
    <source>
        <dbReference type="ARBA" id="ARBA00007739"/>
    </source>
</evidence>
<evidence type="ECO:0000256" key="2">
    <source>
        <dbReference type="ARBA" id="ARBA00004752"/>
    </source>
</evidence>
<dbReference type="InterPro" id="IPR001460">
    <property type="entry name" value="PCN-bd_Tpept"/>
</dbReference>
<evidence type="ECO:0000259" key="17">
    <source>
        <dbReference type="Pfam" id="PF06832"/>
    </source>
</evidence>
<feature type="compositionally biased region" description="Polar residues" evidence="13">
    <location>
        <begin position="588"/>
        <end position="600"/>
    </location>
</feature>
<dbReference type="GO" id="GO:0004180">
    <property type="term" value="F:carboxypeptidase activity"/>
    <property type="evidence" value="ECO:0007669"/>
    <property type="project" value="UniProtKB-KW"/>
</dbReference>
<evidence type="ECO:0000256" key="3">
    <source>
        <dbReference type="ARBA" id="ARBA00007090"/>
    </source>
</evidence>
<dbReference type="PANTHER" id="PTHR32282">
    <property type="entry name" value="BINDING PROTEIN TRANSPEPTIDASE, PUTATIVE-RELATED"/>
    <property type="match status" value="1"/>
</dbReference>
<evidence type="ECO:0000256" key="8">
    <source>
        <dbReference type="ARBA" id="ARBA00022679"/>
    </source>
</evidence>
<dbReference type="InterPro" id="IPR009647">
    <property type="entry name" value="PBP_C"/>
</dbReference>
<keyword evidence="8" id="KW-0808">Transferase</keyword>
<dbReference type="EMBL" id="CP157355">
    <property type="protein sequence ID" value="XBM01012.1"/>
    <property type="molecule type" value="Genomic_DNA"/>
</dbReference>
<organism evidence="18">
    <name type="scientific">Chitinibacter mangrovi</name>
    <dbReference type="NCBI Taxonomy" id="3153927"/>
    <lineage>
        <taxon>Bacteria</taxon>
        <taxon>Pseudomonadati</taxon>
        <taxon>Pseudomonadota</taxon>
        <taxon>Betaproteobacteria</taxon>
        <taxon>Neisseriales</taxon>
        <taxon>Chitinibacteraceae</taxon>
        <taxon>Chitinibacter</taxon>
    </lineage>
</organism>
<dbReference type="GO" id="GO:0005886">
    <property type="term" value="C:plasma membrane"/>
    <property type="evidence" value="ECO:0007669"/>
    <property type="project" value="UniProtKB-SubCell"/>
</dbReference>
<keyword evidence="10" id="KW-0511">Multifunctional enzyme</keyword>
<dbReference type="PANTHER" id="PTHR32282:SF15">
    <property type="entry name" value="PENICILLIN-BINDING PROTEIN 1C"/>
    <property type="match status" value="1"/>
</dbReference>
<evidence type="ECO:0000256" key="10">
    <source>
        <dbReference type="ARBA" id="ARBA00023268"/>
    </source>
</evidence>
<comment type="similarity">
    <text evidence="4">In the N-terminal section; belongs to the glycosyltransferase 51 family.</text>
</comment>
<evidence type="ECO:0000256" key="5">
    <source>
        <dbReference type="ARBA" id="ARBA00022645"/>
    </source>
</evidence>
<dbReference type="InterPro" id="IPR001264">
    <property type="entry name" value="Glyco_trans_51"/>
</dbReference>
<comment type="subcellular location">
    <subcellularLocation>
        <location evidence="1">Cell inner membrane</location>
        <topology evidence="1">Single-pass membrane protein</topology>
    </subcellularLocation>
</comment>
<evidence type="ECO:0000256" key="13">
    <source>
        <dbReference type="SAM" id="MobiDB-lite"/>
    </source>
</evidence>
<evidence type="ECO:0000259" key="16">
    <source>
        <dbReference type="Pfam" id="PF00912"/>
    </source>
</evidence>
<comment type="catalytic activity">
    <reaction evidence="12">
        <text>[GlcNAc-(1-&gt;4)-Mur2Ac(oyl-L-Ala-gamma-D-Glu-L-Lys-D-Ala-D-Ala)](n)-di-trans,octa-cis-undecaprenyl diphosphate + beta-D-GlcNAc-(1-&gt;4)-Mur2Ac(oyl-L-Ala-gamma-D-Glu-L-Lys-D-Ala-D-Ala)-di-trans,octa-cis-undecaprenyl diphosphate = [GlcNAc-(1-&gt;4)-Mur2Ac(oyl-L-Ala-gamma-D-Glu-L-Lys-D-Ala-D-Ala)](n+1)-di-trans,octa-cis-undecaprenyl diphosphate + di-trans,octa-cis-undecaprenyl diphosphate + H(+)</text>
        <dbReference type="Rhea" id="RHEA:23708"/>
        <dbReference type="Rhea" id="RHEA-COMP:9602"/>
        <dbReference type="Rhea" id="RHEA-COMP:9603"/>
        <dbReference type="ChEBI" id="CHEBI:15378"/>
        <dbReference type="ChEBI" id="CHEBI:58405"/>
        <dbReference type="ChEBI" id="CHEBI:60033"/>
        <dbReference type="ChEBI" id="CHEBI:78435"/>
        <dbReference type="EC" id="2.4.99.28"/>
    </reaction>
</comment>
<comment type="similarity">
    <text evidence="3">In the C-terminal section; belongs to the transpeptidase family.</text>
</comment>
<dbReference type="InterPro" id="IPR036950">
    <property type="entry name" value="PBP_transglycosylase"/>
</dbReference>
<keyword evidence="5" id="KW-0121">Carboxypeptidase</keyword>
<evidence type="ECO:0000313" key="18">
    <source>
        <dbReference type="EMBL" id="XBM01012.1"/>
    </source>
</evidence>
<evidence type="ECO:0000256" key="9">
    <source>
        <dbReference type="ARBA" id="ARBA00022801"/>
    </source>
</evidence>
<dbReference type="GO" id="GO:0009252">
    <property type="term" value="P:peptidoglycan biosynthetic process"/>
    <property type="evidence" value="ECO:0007669"/>
    <property type="project" value="InterPro"/>
</dbReference>
<dbReference type="SUPFAM" id="SSF56601">
    <property type="entry name" value="beta-lactamase/transpeptidase-like"/>
    <property type="match status" value="1"/>
</dbReference>
<dbReference type="RefSeq" id="WP_348945333.1">
    <property type="nucleotide sequence ID" value="NZ_CP157355.1"/>
</dbReference>
<evidence type="ECO:0000256" key="7">
    <source>
        <dbReference type="ARBA" id="ARBA00022676"/>
    </source>
</evidence>
<name>A0AAU7FAQ2_9NEIS</name>
<proteinExistence type="inferred from homology"/>
<dbReference type="GO" id="GO:0006508">
    <property type="term" value="P:proteolysis"/>
    <property type="evidence" value="ECO:0007669"/>
    <property type="project" value="UniProtKB-KW"/>
</dbReference>
<dbReference type="GO" id="GO:0030288">
    <property type="term" value="C:outer membrane-bounded periplasmic space"/>
    <property type="evidence" value="ECO:0007669"/>
    <property type="project" value="TreeGrafter"/>
</dbReference>
<dbReference type="Gene3D" id="1.10.3810.10">
    <property type="entry name" value="Biosynthetic peptidoglycan transglycosylase-like"/>
    <property type="match status" value="1"/>
</dbReference>
<evidence type="ECO:0000256" key="6">
    <source>
        <dbReference type="ARBA" id="ARBA00022670"/>
    </source>
</evidence>
<dbReference type="InterPro" id="IPR023346">
    <property type="entry name" value="Lysozyme-like_dom_sf"/>
</dbReference>
<dbReference type="Pfam" id="PF00905">
    <property type="entry name" value="Transpeptidase"/>
    <property type="match status" value="1"/>
</dbReference>
<keyword evidence="14" id="KW-0732">Signal</keyword>
<dbReference type="InterPro" id="IPR012338">
    <property type="entry name" value="Beta-lactam/transpept-like"/>
</dbReference>
<feature type="chain" id="PRO_5043526273" description="peptidoglycan glycosyltransferase" evidence="14">
    <location>
        <begin position="20"/>
        <end position="728"/>
    </location>
</feature>
<dbReference type="Gene3D" id="3.40.710.10">
    <property type="entry name" value="DD-peptidase/beta-lactamase superfamily"/>
    <property type="match status" value="1"/>
</dbReference>
<evidence type="ECO:0000259" key="15">
    <source>
        <dbReference type="Pfam" id="PF00905"/>
    </source>
</evidence>
<dbReference type="AlphaFoldDB" id="A0AAU7FAQ2"/>
<dbReference type="Pfam" id="PF00912">
    <property type="entry name" value="Transgly"/>
    <property type="match status" value="1"/>
</dbReference>
<feature type="region of interest" description="Disordered" evidence="13">
    <location>
        <begin position="574"/>
        <end position="600"/>
    </location>
</feature>
<gene>
    <name evidence="18" type="primary">pbpC</name>
    <name evidence="18" type="ORF">ABHF33_01650</name>
</gene>
<evidence type="ECO:0000256" key="12">
    <source>
        <dbReference type="ARBA" id="ARBA00049902"/>
    </source>
</evidence>
<evidence type="ECO:0000256" key="11">
    <source>
        <dbReference type="ARBA" id="ARBA00044770"/>
    </source>
</evidence>